<evidence type="ECO:0000256" key="2">
    <source>
        <dbReference type="SAM" id="Phobius"/>
    </source>
</evidence>
<gene>
    <name evidence="4" type="ORF">PV10_03761</name>
</gene>
<proteinExistence type="predicted"/>
<keyword evidence="2" id="KW-0472">Membrane</keyword>
<dbReference type="VEuPathDB" id="FungiDB:PV10_03761"/>
<dbReference type="AlphaFoldDB" id="A0A0D1WTC9"/>
<dbReference type="InterPro" id="IPR021460">
    <property type="entry name" value="DUF3112"/>
</dbReference>
<dbReference type="EMBL" id="KN847522">
    <property type="protein sequence ID" value="KIV92465.1"/>
    <property type="molecule type" value="Genomic_DNA"/>
</dbReference>
<dbReference type="OMA" id="CHPTNIR"/>
<feature type="transmembrane region" description="Helical" evidence="2">
    <location>
        <begin position="215"/>
        <end position="233"/>
    </location>
</feature>
<sequence>MASQKTGPPYASPIASIGGIPTVGVDVAICSVFIFLFVVAAAGHMTIFVKNRKRGHKFLMSGAMYGFCLARIATMVMRIVWAVYPDDVQVAMAAQILVSAGVIILFIINLIFAQRIIRAAHPNFGWQKTVSVAFKVVDGLIVVMLAIVITGTVQSYYTLNPDIKRVDRDLQMTAGTYLMFVSFLPIPLVVFTLIVPRKTRLEKFGSGRWRSKITILLVSAVLLCLGASFRAGTSYRNPRPRTSPAWYHAKWCFYFFNFVIETVVVYLYLLLRVDRRFHIPNGSKGPGDYSGDAHSEPGVPATRHSRFSMGSTHRVLTEEEVFDDEMPIGDEKSTEGQV</sequence>
<dbReference type="RefSeq" id="XP_016224039.1">
    <property type="nucleotide sequence ID" value="XM_016368251.1"/>
</dbReference>
<accession>A0A0D1WTC9</accession>
<protein>
    <recommendedName>
        <fullName evidence="3">DUF7702 domain-containing protein</fullName>
    </recommendedName>
</protein>
<name>A0A0D1WTC9_EXOME</name>
<dbReference type="Pfam" id="PF11309">
    <property type="entry name" value="DUF3112"/>
    <property type="match status" value="1"/>
</dbReference>
<feature type="transmembrane region" description="Helical" evidence="2">
    <location>
        <begin position="253"/>
        <end position="271"/>
    </location>
</feature>
<dbReference type="GeneID" id="27321606"/>
<keyword evidence="2" id="KW-0812">Transmembrane</keyword>
<feature type="compositionally biased region" description="Acidic residues" evidence="1">
    <location>
        <begin position="318"/>
        <end position="328"/>
    </location>
</feature>
<dbReference type="InterPro" id="IPR056119">
    <property type="entry name" value="DUF7702"/>
</dbReference>
<dbReference type="HOGENOM" id="CLU_024263_0_1_1"/>
<feature type="transmembrane region" description="Helical" evidence="2">
    <location>
        <begin position="90"/>
        <end position="112"/>
    </location>
</feature>
<evidence type="ECO:0000259" key="3">
    <source>
        <dbReference type="Pfam" id="PF24800"/>
    </source>
</evidence>
<reference evidence="4 5" key="1">
    <citation type="submission" date="2015-01" db="EMBL/GenBank/DDBJ databases">
        <title>The Genome Sequence of Exophiala mesophila CBS40295.</title>
        <authorList>
            <consortium name="The Broad Institute Genomics Platform"/>
            <person name="Cuomo C."/>
            <person name="de Hoog S."/>
            <person name="Gorbushina A."/>
            <person name="Stielow B."/>
            <person name="Teixiera M."/>
            <person name="Abouelleil A."/>
            <person name="Chapman S.B."/>
            <person name="Priest M."/>
            <person name="Young S.K."/>
            <person name="Wortman J."/>
            <person name="Nusbaum C."/>
            <person name="Birren B."/>
        </authorList>
    </citation>
    <scope>NUCLEOTIDE SEQUENCE [LARGE SCALE GENOMIC DNA]</scope>
    <source>
        <strain evidence="4 5">CBS 40295</strain>
    </source>
</reference>
<feature type="transmembrane region" description="Helical" evidence="2">
    <location>
        <begin position="132"/>
        <end position="157"/>
    </location>
</feature>
<feature type="transmembrane region" description="Helical" evidence="2">
    <location>
        <begin position="20"/>
        <end position="42"/>
    </location>
</feature>
<feature type="transmembrane region" description="Helical" evidence="2">
    <location>
        <begin position="63"/>
        <end position="84"/>
    </location>
</feature>
<keyword evidence="2" id="KW-1133">Transmembrane helix</keyword>
<dbReference type="PANTHER" id="PTHR35184">
    <property type="entry name" value="YALI0C10208P"/>
    <property type="match status" value="1"/>
</dbReference>
<dbReference type="OrthoDB" id="3357002at2759"/>
<dbReference type="Proteomes" id="UP000054302">
    <property type="component" value="Unassembled WGS sequence"/>
</dbReference>
<feature type="region of interest" description="Disordered" evidence="1">
    <location>
        <begin position="286"/>
        <end position="338"/>
    </location>
</feature>
<dbReference type="PANTHER" id="PTHR35184:SF1">
    <property type="entry name" value="INTEGRAL MEMBRANE PROTEIN"/>
    <property type="match status" value="1"/>
</dbReference>
<evidence type="ECO:0000313" key="4">
    <source>
        <dbReference type="EMBL" id="KIV92465.1"/>
    </source>
</evidence>
<dbReference type="STRING" id="212818.A0A0D1WTC9"/>
<organism evidence="4 5">
    <name type="scientific">Exophiala mesophila</name>
    <name type="common">Black yeast-like fungus</name>
    <dbReference type="NCBI Taxonomy" id="212818"/>
    <lineage>
        <taxon>Eukaryota</taxon>
        <taxon>Fungi</taxon>
        <taxon>Dikarya</taxon>
        <taxon>Ascomycota</taxon>
        <taxon>Pezizomycotina</taxon>
        <taxon>Eurotiomycetes</taxon>
        <taxon>Chaetothyriomycetidae</taxon>
        <taxon>Chaetothyriales</taxon>
        <taxon>Herpotrichiellaceae</taxon>
        <taxon>Exophiala</taxon>
    </lineage>
</organism>
<evidence type="ECO:0000256" key="1">
    <source>
        <dbReference type="SAM" id="MobiDB-lite"/>
    </source>
</evidence>
<keyword evidence="5" id="KW-1185">Reference proteome</keyword>
<feature type="compositionally biased region" description="Basic and acidic residues" evidence="1">
    <location>
        <begin position="329"/>
        <end position="338"/>
    </location>
</feature>
<evidence type="ECO:0000313" key="5">
    <source>
        <dbReference type="Proteomes" id="UP000054302"/>
    </source>
</evidence>
<feature type="domain" description="DUF7702" evidence="3">
    <location>
        <begin position="26"/>
        <end position="201"/>
    </location>
</feature>
<dbReference type="Pfam" id="PF24800">
    <property type="entry name" value="DUF7702"/>
    <property type="match status" value="1"/>
</dbReference>
<feature type="transmembrane region" description="Helical" evidence="2">
    <location>
        <begin position="177"/>
        <end position="195"/>
    </location>
</feature>